<dbReference type="AlphaFoldDB" id="A0A133KIT0"/>
<proteinExistence type="predicted"/>
<dbReference type="Pfam" id="PF14493">
    <property type="entry name" value="HTH_40"/>
    <property type="match status" value="1"/>
</dbReference>
<dbReference type="InterPro" id="IPR029491">
    <property type="entry name" value="Helicase_HTH"/>
</dbReference>
<accession>A0A133KIT0</accession>
<evidence type="ECO:0000313" key="2">
    <source>
        <dbReference type="EMBL" id="KWZ79509.1"/>
    </source>
</evidence>
<name>A0A133KIT0_HEYCO</name>
<evidence type="ECO:0000259" key="1">
    <source>
        <dbReference type="Pfam" id="PF14493"/>
    </source>
</evidence>
<dbReference type="PATRIC" id="fig|1398.22.peg.2615"/>
<dbReference type="InterPro" id="IPR008308">
    <property type="entry name" value="YpbB-like"/>
</dbReference>
<comment type="caution">
    <text evidence="2">The sequence shown here is derived from an EMBL/GenBank/DDBJ whole genome shotgun (WGS) entry which is preliminary data.</text>
</comment>
<gene>
    <name evidence="2" type="ORF">HMPREF3213_02613</name>
</gene>
<evidence type="ECO:0000313" key="3">
    <source>
        <dbReference type="Proteomes" id="UP000070376"/>
    </source>
</evidence>
<protein>
    <recommendedName>
        <fullName evidence="1">Helicase Helix-turn-helix domain-containing protein</fullName>
    </recommendedName>
</protein>
<organism evidence="2 3">
    <name type="scientific">Heyndrickxia coagulans</name>
    <name type="common">Weizmannia coagulans</name>
    <dbReference type="NCBI Taxonomy" id="1398"/>
    <lineage>
        <taxon>Bacteria</taxon>
        <taxon>Bacillati</taxon>
        <taxon>Bacillota</taxon>
        <taxon>Bacilli</taxon>
        <taxon>Bacillales</taxon>
        <taxon>Bacillaceae</taxon>
        <taxon>Heyndrickxia</taxon>
    </lineage>
</organism>
<feature type="domain" description="Helicase Helix-turn-helix" evidence="1">
    <location>
        <begin position="271"/>
        <end position="358"/>
    </location>
</feature>
<dbReference type="PIRSF" id="PIRSF021350">
    <property type="entry name" value="UCP021350"/>
    <property type="match status" value="1"/>
</dbReference>
<sequence>MHFPLFSAKEQERIQMPFLQAVLLDCFSNLNGERTPYAVFHLLNGKKSAQTIQDSHFFKIGRLFQTFPFITREAFTREVDALLKAGLLQKSGPDACVVTEKGTALLLATGRMEERFPYLDGLKYQDSANLFWKRLNLITQAVSNLVYGNKVYYPVQRDPALQAWAKNWLKQHAKSRIALAEHLYREFYRLFSGSPPEKPEIFVLRLTGAGRIGYTITQAASALHLDPVEYWYRFLHLLHFIVRRILGDPETFRYLYQMLHDVQKALPLTRSAAVTFGFLKQGKTIAEISTLRGLKQSTIEDHLIEIALTVPDFPLNRYVPKDEEQKIIRAAADLNTKKLKPIKEKVGDIPYFHIRLVLAERMGRSGSFKLFEK</sequence>
<dbReference type="Proteomes" id="UP000070376">
    <property type="component" value="Unassembled WGS sequence"/>
</dbReference>
<reference evidence="3" key="1">
    <citation type="submission" date="2016-01" db="EMBL/GenBank/DDBJ databases">
        <authorList>
            <person name="Mitreva M."/>
            <person name="Pepin K.H."/>
            <person name="Mihindukulasuriya K.A."/>
            <person name="Fulton R."/>
            <person name="Fronick C."/>
            <person name="O'Laughlin M."/>
            <person name="Miner T."/>
            <person name="Herter B."/>
            <person name="Rosa B.A."/>
            <person name="Cordes M."/>
            <person name="Tomlinson C."/>
            <person name="Wollam A."/>
            <person name="Palsikar V.B."/>
            <person name="Mardis E.R."/>
            <person name="Wilson R.K."/>
        </authorList>
    </citation>
    <scope>NUCLEOTIDE SEQUENCE [LARGE SCALE GENOMIC DNA]</scope>
    <source>
        <strain evidence="3">GED7749B</strain>
    </source>
</reference>
<dbReference type="EMBL" id="LRPN01000116">
    <property type="protein sequence ID" value="KWZ79509.1"/>
    <property type="molecule type" value="Genomic_DNA"/>
</dbReference>